<reference evidence="1" key="1">
    <citation type="submission" date="2020-10" db="EMBL/GenBank/DDBJ databases">
        <authorList>
            <person name="Gilroy R."/>
        </authorList>
    </citation>
    <scope>NUCLEOTIDE SEQUENCE</scope>
    <source>
        <strain evidence="1">CHK186-9395</strain>
    </source>
</reference>
<reference evidence="1" key="2">
    <citation type="journal article" date="2021" name="PeerJ">
        <title>Extensive microbial diversity within the chicken gut microbiome revealed by metagenomics and culture.</title>
        <authorList>
            <person name="Gilroy R."/>
            <person name="Ravi A."/>
            <person name="Getino M."/>
            <person name="Pursley I."/>
            <person name="Horton D.L."/>
            <person name="Alikhan N.F."/>
            <person name="Baker D."/>
            <person name="Gharbi K."/>
            <person name="Hall N."/>
            <person name="Watson M."/>
            <person name="Adriaenssens E.M."/>
            <person name="Foster-Nyarko E."/>
            <person name="Jarju S."/>
            <person name="Secka A."/>
            <person name="Antonio M."/>
            <person name="Oren A."/>
            <person name="Chaudhuri R.R."/>
            <person name="La Ragione R."/>
            <person name="Hildebrand F."/>
            <person name="Pallen M.J."/>
        </authorList>
    </citation>
    <scope>NUCLEOTIDE SEQUENCE</scope>
    <source>
        <strain evidence="1">CHK186-9395</strain>
    </source>
</reference>
<gene>
    <name evidence="1" type="ORF">IAA62_04440</name>
</gene>
<name>A0A9D1SZB8_9FIRM</name>
<dbReference type="Gene3D" id="2.40.320.10">
    <property type="entry name" value="Hypothetical Protein Pfu-838710-001"/>
    <property type="match status" value="1"/>
</dbReference>
<evidence type="ECO:0000313" key="2">
    <source>
        <dbReference type="Proteomes" id="UP000886861"/>
    </source>
</evidence>
<dbReference type="EMBL" id="DVOJ01000015">
    <property type="protein sequence ID" value="HIV01782.1"/>
    <property type="molecule type" value="Genomic_DNA"/>
</dbReference>
<dbReference type="AlphaFoldDB" id="A0A9D1SZB8"/>
<dbReference type="InterPro" id="IPR033469">
    <property type="entry name" value="CYTH-like_dom_sf"/>
</dbReference>
<sequence length="158" mass="18426">MKEYEYSFKVKSIEPYINYCKDCGYEKIEVVKQNRKVYENKNSDHIIARLTTEEKNGIKETVFDCKNVGEKLKSLNISNESLPMLVSDDNLEIINSILNVLEFYEAANNFRTRYVYQKGGVKFEIDDYTSPKMQVVAIEGNESEVEDVYKEIMSLETK</sequence>
<protein>
    <submittedName>
        <fullName evidence="1">Uncharacterized protein</fullName>
    </submittedName>
</protein>
<dbReference type="Proteomes" id="UP000886861">
    <property type="component" value="Unassembled WGS sequence"/>
</dbReference>
<accession>A0A9D1SZB8</accession>
<comment type="caution">
    <text evidence="1">The sequence shown here is derived from an EMBL/GenBank/DDBJ whole genome shotgun (WGS) entry which is preliminary data.</text>
</comment>
<organism evidence="1 2">
    <name type="scientific">Candidatus Caccopulliclostridium gallistercoris</name>
    <dbReference type="NCBI Taxonomy" id="2840719"/>
    <lineage>
        <taxon>Bacteria</taxon>
        <taxon>Bacillati</taxon>
        <taxon>Bacillota</taxon>
        <taxon>Clostridia</taxon>
        <taxon>Candidatus Caccopulliclostridium</taxon>
    </lineage>
</organism>
<proteinExistence type="predicted"/>
<evidence type="ECO:0000313" key="1">
    <source>
        <dbReference type="EMBL" id="HIV01782.1"/>
    </source>
</evidence>
<dbReference type="SUPFAM" id="SSF55154">
    <property type="entry name" value="CYTH-like phosphatases"/>
    <property type="match status" value="1"/>
</dbReference>